<evidence type="ECO:0000256" key="1">
    <source>
        <dbReference type="SAM" id="MobiDB-lite"/>
    </source>
</evidence>
<dbReference type="InterPro" id="IPR036894">
    <property type="entry name" value="YbaB-like_sf"/>
</dbReference>
<dbReference type="InterPro" id="IPR004401">
    <property type="entry name" value="YbaB/EbfC"/>
</dbReference>
<organism evidence="2 3">
    <name type="scientific">Actinokineospora bangkokensis</name>
    <dbReference type="NCBI Taxonomy" id="1193682"/>
    <lineage>
        <taxon>Bacteria</taxon>
        <taxon>Bacillati</taxon>
        <taxon>Actinomycetota</taxon>
        <taxon>Actinomycetes</taxon>
        <taxon>Pseudonocardiales</taxon>
        <taxon>Pseudonocardiaceae</taxon>
        <taxon>Actinokineospora</taxon>
    </lineage>
</organism>
<comment type="caution">
    <text evidence="2">The sequence shown here is derived from an EMBL/GenBank/DDBJ whole genome shotgun (WGS) entry which is preliminary data.</text>
</comment>
<evidence type="ECO:0008006" key="4">
    <source>
        <dbReference type="Google" id="ProtNLM"/>
    </source>
</evidence>
<dbReference type="RefSeq" id="WP_075978104.1">
    <property type="nucleotide sequence ID" value="NZ_MKQR01000028.1"/>
</dbReference>
<keyword evidence="3" id="KW-1185">Reference proteome</keyword>
<dbReference type="OrthoDB" id="4762213at2"/>
<accession>A0A1Q9LCY4</accession>
<dbReference type="AlphaFoldDB" id="A0A1Q9LCY4"/>
<name>A0A1Q9LCY4_9PSEU</name>
<protein>
    <recommendedName>
        <fullName evidence="4">YbaB/EbfC DNA-binding family protein</fullName>
    </recommendedName>
</protein>
<evidence type="ECO:0000313" key="3">
    <source>
        <dbReference type="Proteomes" id="UP000186040"/>
    </source>
</evidence>
<feature type="region of interest" description="Disordered" evidence="1">
    <location>
        <begin position="110"/>
        <end position="144"/>
    </location>
</feature>
<dbReference type="Pfam" id="PF02575">
    <property type="entry name" value="YbaB_DNA_bd"/>
    <property type="match status" value="1"/>
</dbReference>
<dbReference type="STRING" id="1193682.BJP25_02525"/>
<dbReference type="Gene3D" id="3.30.1310.10">
    <property type="entry name" value="Nucleoid-associated protein YbaB-like domain"/>
    <property type="match status" value="1"/>
</dbReference>
<reference evidence="2 3" key="1">
    <citation type="submission" date="2016-10" db="EMBL/GenBank/DDBJ databases">
        <title>The Draft Genome Sequence of Actinokineospora bangkokensis 44EHWT reveals the biosynthetic pathway of antifungal compounds Thailandins with unusual extender unit butylmalonyl-CoA.</title>
        <authorList>
            <person name="Greule A."/>
            <person name="Intra B."/>
            <person name="Flemming S."/>
            <person name="Rommel M.G."/>
            <person name="Panbangred W."/>
            <person name="Bechthold A."/>
        </authorList>
    </citation>
    <scope>NUCLEOTIDE SEQUENCE [LARGE SCALE GENOMIC DNA]</scope>
    <source>
        <strain evidence="2 3">44EHW</strain>
    </source>
</reference>
<dbReference type="SUPFAM" id="SSF82607">
    <property type="entry name" value="YbaB-like"/>
    <property type="match status" value="1"/>
</dbReference>
<proteinExistence type="predicted"/>
<dbReference type="Proteomes" id="UP000186040">
    <property type="component" value="Unassembled WGS sequence"/>
</dbReference>
<dbReference type="EMBL" id="MKQR01000028">
    <property type="protein sequence ID" value="OLR89897.1"/>
    <property type="molecule type" value="Genomic_DNA"/>
</dbReference>
<evidence type="ECO:0000313" key="2">
    <source>
        <dbReference type="EMBL" id="OLR89897.1"/>
    </source>
</evidence>
<sequence length="144" mass="15422">MNPEQWLAQYDEELQQVAAKAAKTEKALKEISGSATSSDGEVSVHVSANGVTTGLVLRQGAREHEPDQLARLIMETTRQAQRDASAQVVAAMEGLVGDGEALDVVKSSMPVGFRGDAEDGGAPAPRRDKRSDDEYFDNPPEVVN</sequence>
<dbReference type="GO" id="GO:0003677">
    <property type="term" value="F:DNA binding"/>
    <property type="evidence" value="ECO:0007669"/>
    <property type="project" value="InterPro"/>
</dbReference>
<gene>
    <name evidence="2" type="ORF">BJP25_02525</name>
</gene>